<gene>
    <name evidence="2" type="ORF">PanWU01x14_347430</name>
</gene>
<dbReference type="OrthoDB" id="10392215at2759"/>
<accession>A0A2P5AC37</accession>
<evidence type="ECO:0000256" key="1">
    <source>
        <dbReference type="SAM" id="MobiDB-lite"/>
    </source>
</evidence>
<evidence type="ECO:0000313" key="2">
    <source>
        <dbReference type="EMBL" id="PON34081.1"/>
    </source>
</evidence>
<dbReference type="EMBL" id="JXTB01000682">
    <property type="protein sequence ID" value="PON34081.1"/>
    <property type="molecule type" value="Genomic_DNA"/>
</dbReference>
<keyword evidence="3" id="KW-1185">Reference proteome</keyword>
<evidence type="ECO:0000313" key="3">
    <source>
        <dbReference type="Proteomes" id="UP000237105"/>
    </source>
</evidence>
<name>A0A2P5AC37_PARAD</name>
<protein>
    <submittedName>
        <fullName evidence="2">Uncharacterized protein</fullName>
    </submittedName>
</protein>
<dbReference type="Proteomes" id="UP000237105">
    <property type="component" value="Unassembled WGS sequence"/>
</dbReference>
<feature type="compositionally biased region" description="Basic and acidic residues" evidence="1">
    <location>
        <begin position="54"/>
        <end position="97"/>
    </location>
</feature>
<sequence>MNQKLSYIISMLQNRNIHHDFLLSKSKKETNIKDNKGDNCDRKKGKDDEDNEYYDQHKEDYELEHHEADCKGKSDRKKERKSYEQKDENNGSEGHMEDELDLDFEILLANAILPKCQHKPNLVICDSPWTLMGKKKKLIKDNKFKLPNNLSKYCTVF</sequence>
<organism evidence="2 3">
    <name type="scientific">Parasponia andersonii</name>
    <name type="common">Sponia andersonii</name>
    <dbReference type="NCBI Taxonomy" id="3476"/>
    <lineage>
        <taxon>Eukaryota</taxon>
        <taxon>Viridiplantae</taxon>
        <taxon>Streptophyta</taxon>
        <taxon>Embryophyta</taxon>
        <taxon>Tracheophyta</taxon>
        <taxon>Spermatophyta</taxon>
        <taxon>Magnoliopsida</taxon>
        <taxon>eudicotyledons</taxon>
        <taxon>Gunneridae</taxon>
        <taxon>Pentapetalae</taxon>
        <taxon>rosids</taxon>
        <taxon>fabids</taxon>
        <taxon>Rosales</taxon>
        <taxon>Cannabaceae</taxon>
        <taxon>Parasponia</taxon>
    </lineage>
</organism>
<feature type="compositionally biased region" description="Basic and acidic residues" evidence="1">
    <location>
        <begin position="26"/>
        <end position="47"/>
    </location>
</feature>
<comment type="caution">
    <text evidence="2">The sequence shown here is derived from an EMBL/GenBank/DDBJ whole genome shotgun (WGS) entry which is preliminary data.</text>
</comment>
<reference evidence="3" key="1">
    <citation type="submission" date="2016-06" db="EMBL/GenBank/DDBJ databases">
        <title>Parallel loss of symbiosis genes in relatives of nitrogen-fixing non-legume Parasponia.</title>
        <authorList>
            <person name="Van Velzen R."/>
            <person name="Holmer R."/>
            <person name="Bu F."/>
            <person name="Rutten L."/>
            <person name="Van Zeijl A."/>
            <person name="Liu W."/>
            <person name="Santuari L."/>
            <person name="Cao Q."/>
            <person name="Sharma T."/>
            <person name="Shen D."/>
            <person name="Roswanjaya Y."/>
            <person name="Wardhani T."/>
            <person name="Kalhor M.S."/>
            <person name="Jansen J."/>
            <person name="Van den Hoogen J."/>
            <person name="Gungor B."/>
            <person name="Hartog M."/>
            <person name="Hontelez J."/>
            <person name="Verver J."/>
            <person name="Yang W.-C."/>
            <person name="Schijlen E."/>
            <person name="Repin R."/>
            <person name="Schilthuizen M."/>
            <person name="Schranz E."/>
            <person name="Heidstra R."/>
            <person name="Miyata K."/>
            <person name="Fedorova E."/>
            <person name="Kohlen W."/>
            <person name="Bisseling T."/>
            <person name="Smit S."/>
            <person name="Geurts R."/>
        </authorList>
    </citation>
    <scope>NUCLEOTIDE SEQUENCE [LARGE SCALE GENOMIC DNA]</scope>
    <source>
        <strain evidence="3">cv. WU1-14</strain>
    </source>
</reference>
<feature type="region of interest" description="Disordered" evidence="1">
    <location>
        <begin position="26"/>
        <end position="97"/>
    </location>
</feature>
<dbReference type="AlphaFoldDB" id="A0A2P5AC37"/>
<proteinExistence type="predicted"/>